<dbReference type="STRING" id="62062.ENSHHUP00000031934"/>
<dbReference type="SUPFAM" id="SSF161084">
    <property type="entry name" value="MAPEG domain-like"/>
    <property type="match status" value="1"/>
</dbReference>
<dbReference type="Gene3D" id="1.20.120.550">
    <property type="entry name" value="Membrane associated eicosanoid/glutathione metabolism-like domain"/>
    <property type="match status" value="1"/>
</dbReference>
<dbReference type="AlphaFoldDB" id="A0A4W5M2B5"/>
<protein>
    <submittedName>
        <fullName evidence="1">Uncharacterized protein</fullName>
    </submittedName>
</protein>
<evidence type="ECO:0000313" key="2">
    <source>
        <dbReference type="Proteomes" id="UP000314982"/>
    </source>
</evidence>
<dbReference type="Ensembl" id="ENSHHUT00000033240.1">
    <property type="protein sequence ID" value="ENSHHUP00000031934.1"/>
    <property type="gene ID" value="ENSHHUG00000020265.1"/>
</dbReference>
<name>A0A4W5M2B5_9TELE</name>
<dbReference type="Proteomes" id="UP000314982">
    <property type="component" value="Unassembled WGS sequence"/>
</dbReference>
<evidence type="ECO:0000313" key="1">
    <source>
        <dbReference type="Ensembl" id="ENSHHUP00000031934.1"/>
    </source>
</evidence>
<sequence length="65" mass="7347">MGMATSRLRCVCVLGAAYFSLQVLYARRKYLVSPPSTFGPPEFEKVFRAHCPLYKISLEIHGIIL</sequence>
<reference evidence="1" key="2">
    <citation type="submission" date="2025-08" db="UniProtKB">
        <authorList>
            <consortium name="Ensembl"/>
        </authorList>
    </citation>
    <scope>IDENTIFICATION</scope>
</reference>
<accession>A0A4W5M2B5</accession>
<organism evidence="1 2">
    <name type="scientific">Hucho hucho</name>
    <name type="common">huchen</name>
    <dbReference type="NCBI Taxonomy" id="62062"/>
    <lineage>
        <taxon>Eukaryota</taxon>
        <taxon>Metazoa</taxon>
        <taxon>Chordata</taxon>
        <taxon>Craniata</taxon>
        <taxon>Vertebrata</taxon>
        <taxon>Euteleostomi</taxon>
        <taxon>Actinopterygii</taxon>
        <taxon>Neopterygii</taxon>
        <taxon>Teleostei</taxon>
        <taxon>Protacanthopterygii</taxon>
        <taxon>Salmoniformes</taxon>
        <taxon>Salmonidae</taxon>
        <taxon>Salmoninae</taxon>
        <taxon>Hucho</taxon>
    </lineage>
</organism>
<keyword evidence="2" id="KW-1185">Reference proteome</keyword>
<dbReference type="GeneTree" id="ENSGT00940000176194"/>
<proteinExistence type="predicted"/>
<reference evidence="2" key="1">
    <citation type="submission" date="2018-06" db="EMBL/GenBank/DDBJ databases">
        <title>Genome assembly of Danube salmon.</title>
        <authorList>
            <person name="Macqueen D.J."/>
            <person name="Gundappa M.K."/>
        </authorList>
    </citation>
    <scope>NUCLEOTIDE SEQUENCE [LARGE SCALE GENOMIC DNA]</scope>
</reference>
<dbReference type="InterPro" id="IPR023352">
    <property type="entry name" value="MAPEG-like_dom_sf"/>
</dbReference>
<reference evidence="1" key="3">
    <citation type="submission" date="2025-09" db="UniProtKB">
        <authorList>
            <consortium name="Ensembl"/>
        </authorList>
    </citation>
    <scope>IDENTIFICATION</scope>
</reference>